<evidence type="ECO:0000313" key="8">
    <source>
        <dbReference type="Proteomes" id="UP000199585"/>
    </source>
</evidence>
<dbReference type="AlphaFoldDB" id="A0A1H8EVI4"/>
<feature type="domain" description="ABC transmembrane type-2" evidence="6">
    <location>
        <begin position="49"/>
        <end position="278"/>
    </location>
</feature>
<proteinExistence type="inferred from homology"/>
<evidence type="ECO:0000259" key="6">
    <source>
        <dbReference type="PROSITE" id="PS51012"/>
    </source>
</evidence>
<evidence type="ECO:0000256" key="4">
    <source>
        <dbReference type="ARBA" id="ARBA00023136"/>
    </source>
</evidence>
<dbReference type="GO" id="GO:0140359">
    <property type="term" value="F:ABC-type transporter activity"/>
    <property type="evidence" value="ECO:0007669"/>
    <property type="project" value="InterPro"/>
</dbReference>
<dbReference type="PIRSF" id="PIRSF006648">
    <property type="entry name" value="DrrB"/>
    <property type="match status" value="1"/>
</dbReference>
<feature type="transmembrane region" description="Helical" evidence="5">
    <location>
        <begin position="55"/>
        <end position="73"/>
    </location>
</feature>
<dbReference type="PRINTS" id="PR00164">
    <property type="entry name" value="ABC2TRNSPORT"/>
</dbReference>
<comment type="similarity">
    <text evidence="5">Belongs to the ABC-2 integral membrane protein family.</text>
</comment>
<dbReference type="Proteomes" id="UP000199585">
    <property type="component" value="Unassembled WGS sequence"/>
</dbReference>
<dbReference type="GO" id="GO:0043190">
    <property type="term" value="C:ATP-binding cassette (ABC) transporter complex"/>
    <property type="evidence" value="ECO:0007669"/>
    <property type="project" value="InterPro"/>
</dbReference>
<evidence type="ECO:0000256" key="3">
    <source>
        <dbReference type="ARBA" id="ARBA00022989"/>
    </source>
</evidence>
<gene>
    <name evidence="7" type="ORF">SAMN04488003_111101</name>
</gene>
<evidence type="ECO:0000313" key="7">
    <source>
        <dbReference type="EMBL" id="SEN22907.1"/>
    </source>
</evidence>
<evidence type="ECO:0000256" key="2">
    <source>
        <dbReference type="ARBA" id="ARBA00022692"/>
    </source>
</evidence>
<reference evidence="7 8" key="1">
    <citation type="submission" date="2016-10" db="EMBL/GenBank/DDBJ databases">
        <authorList>
            <person name="de Groot N.N."/>
        </authorList>
    </citation>
    <scope>NUCLEOTIDE SEQUENCE [LARGE SCALE GENOMIC DNA]</scope>
    <source>
        <strain evidence="7 8">DSM 16213</strain>
    </source>
</reference>
<comment type="subcellular location">
    <subcellularLocation>
        <location evidence="5">Cell inner membrane</location>
        <topology evidence="5">Multi-pass membrane protein</topology>
    </subcellularLocation>
    <subcellularLocation>
        <location evidence="1">Membrane</location>
        <topology evidence="1">Multi-pass membrane protein</topology>
    </subcellularLocation>
</comment>
<keyword evidence="4 5" id="KW-0472">Membrane</keyword>
<dbReference type="STRING" id="245187.SAMN04488003_111101"/>
<dbReference type="Pfam" id="PF01061">
    <property type="entry name" value="ABC2_membrane"/>
    <property type="match status" value="1"/>
</dbReference>
<keyword evidence="2 5" id="KW-0812">Transmembrane</keyword>
<dbReference type="EMBL" id="FOCI01000011">
    <property type="protein sequence ID" value="SEN22907.1"/>
    <property type="molecule type" value="Genomic_DNA"/>
</dbReference>
<keyword evidence="5" id="KW-0813">Transport</keyword>
<dbReference type="PROSITE" id="PS51012">
    <property type="entry name" value="ABC_TM2"/>
    <property type="match status" value="1"/>
</dbReference>
<dbReference type="InterPro" id="IPR000412">
    <property type="entry name" value="ABC_2_transport"/>
</dbReference>
<feature type="transmembrane region" description="Helical" evidence="5">
    <location>
        <begin position="133"/>
        <end position="161"/>
    </location>
</feature>
<evidence type="ECO:0000256" key="5">
    <source>
        <dbReference type="RuleBase" id="RU361157"/>
    </source>
</evidence>
<protein>
    <recommendedName>
        <fullName evidence="5">Transport permease protein</fullName>
    </recommendedName>
</protein>
<feature type="transmembrane region" description="Helical" evidence="5">
    <location>
        <begin position="85"/>
        <end position="104"/>
    </location>
</feature>
<dbReference type="InterPro" id="IPR013525">
    <property type="entry name" value="ABC2_TM"/>
</dbReference>
<dbReference type="PANTHER" id="PTHR43332">
    <property type="entry name" value="INNER MEMBRANE TRANSPORT PERMEASE YADH-RELATED"/>
    <property type="match status" value="1"/>
</dbReference>
<sequence length="283" mass="29858">MTDQSATTGAAAPGGATTRNAAMGVRRFGRVNWTGTRTLAAREVRRFMNVWSQTIMAPLINAGLLLMIFTIAIGPQRGDVMGVPFMTFLAPGILIMTVIQNAFANTSSSLASAKVGGNIVDTLMPPLSAAELLAGYLWGAVVRGLIVAVVIAAGAFLLLGVPVLHPAWMLAFVTLGSMFMGGLGMIAGIFANKFDQLSAISNFIVTPLSFLSGTFYSIDALPGLLQAASHANPFFYIIDGVRHGMIGVSDSSPWLGLAVVVAANVVVQAVVWRWLDRGYRLKA</sequence>
<accession>A0A1H8EVI4</accession>
<organism evidence="7 8">
    <name type="scientific">Loktanella fryxellensis</name>
    <dbReference type="NCBI Taxonomy" id="245187"/>
    <lineage>
        <taxon>Bacteria</taxon>
        <taxon>Pseudomonadati</taxon>
        <taxon>Pseudomonadota</taxon>
        <taxon>Alphaproteobacteria</taxon>
        <taxon>Rhodobacterales</taxon>
        <taxon>Roseobacteraceae</taxon>
        <taxon>Loktanella</taxon>
    </lineage>
</organism>
<dbReference type="PANTHER" id="PTHR43332:SF2">
    <property type="entry name" value="INNER MEMBRANE TRANSPORT PERMEASE YADH"/>
    <property type="match status" value="1"/>
</dbReference>
<name>A0A1H8EVI4_9RHOB</name>
<evidence type="ECO:0000256" key="1">
    <source>
        <dbReference type="ARBA" id="ARBA00004141"/>
    </source>
</evidence>
<keyword evidence="8" id="KW-1185">Reference proteome</keyword>
<feature type="transmembrane region" description="Helical" evidence="5">
    <location>
        <begin position="167"/>
        <end position="190"/>
    </location>
</feature>
<dbReference type="InterPro" id="IPR047817">
    <property type="entry name" value="ABC2_TM_bact-type"/>
</dbReference>
<feature type="transmembrane region" description="Helical" evidence="5">
    <location>
        <begin position="254"/>
        <end position="275"/>
    </location>
</feature>
<feature type="transmembrane region" description="Helical" evidence="5">
    <location>
        <begin position="197"/>
        <end position="218"/>
    </location>
</feature>
<keyword evidence="5" id="KW-1003">Cell membrane</keyword>
<dbReference type="InterPro" id="IPR052522">
    <property type="entry name" value="ABC-2_transport_permease"/>
</dbReference>
<keyword evidence="3 5" id="KW-1133">Transmembrane helix</keyword>